<evidence type="ECO:0000313" key="2">
    <source>
        <dbReference type="EMBL" id="VEP11316.1"/>
    </source>
</evidence>
<dbReference type="InterPro" id="IPR019660">
    <property type="entry name" value="Put_sensory_transdc_reg_YbjN"/>
</dbReference>
<dbReference type="AlphaFoldDB" id="A0A563VIN7"/>
<evidence type="ECO:0008006" key="4">
    <source>
        <dbReference type="Google" id="ProtNLM"/>
    </source>
</evidence>
<gene>
    <name evidence="2" type="ORF">H1P_100020</name>
</gene>
<accession>A0A563VIN7</accession>
<dbReference type="Pfam" id="PF10722">
    <property type="entry name" value="YbjN"/>
    <property type="match status" value="1"/>
</dbReference>
<dbReference type="RefSeq" id="WP_144863752.1">
    <property type="nucleotide sequence ID" value="NZ_LR213773.1"/>
</dbReference>
<proteinExistence type="predicted"/>
<protein>
    <recommendedName>
        <fullName evidence="4">YbjN domain-containing protein</fullName>
    </recommendedName>
</protein>
<reference evidence="2 3" key="1">
    <citation type="submission" date="2019-01" db="EMBL/GenBank/DDBJ databases">
        <authorList>
            <person name="Brito A."/>
        </authorList>
    </citation>
    <scope>NUCLEOTIDE SEQUENCE [LARGE SCALE GENOMIC DNA]</scope>
    <source>
        <strain evidence="2">1</strain>
    </source>
</reference>
<name>A0A563VIN7_9CYAN</name>
<keyword evidence="3" id="KW-1185">Reference proteome</keyword>
<keyword evidence="1" id="KW-0732">Signal</keyword>
<organism evidence="2 3">
    <name type="scientific">Hyella patelloides LEGE 07179</name>
    <dbReference type="NCBI Taxonomy" id="945734"/>
    <lineage>
        <taxon>Bacteria</taxon>
        <taxon>Bacillati</taxon>
        <taxon>Cyanobacteriota</taxon>
        <taxon>Cyanophyceae</taxon>
        <taxon>Pleurocapsales</taxon>
        <taxon>Hyellaceae</taxon>
        <taxon>Hyella</taxon>
    </lineage>
</organism>
<evidence type="ECO:0000313" key="3">
    <source>
        <dbReference type="Proteomes" id="UP000320055"/>
    </source>
</evidence>
<dbReference type="OrthoDB" id="1551200at2"/>
<feature type="signal peptide" evidence="1">
    <location>
        <begin position="1"/>
        <end position="23"/>
    </location>
</feature>
<dbReference type="EMBL" id="CAACVJ010000002">
    <property type="protein sequence ID" value="VEP11316.1"/>
    <property type="molecule type" value="Genomic_DNA"/>
</dbReference>
<dbReference type="Proteomes" id="UP000320055">
    <property type="component" value="Unassembled WGS sequence"/>
</dbReference>
<evidence type="ECO:0000256" key="1">
    <source>
        <dbReference type="SAM" id="SignalP"/>
    </source>
</evidence>
<feature type="chain" id="PRO_5021994525" description="YbjN domain-containing protein" evidence="1">
    <location>
        <begin position="24"/>
        <end position="189"/>
    </location>
</feature>
<sequence length="189" mass="21533">MMNNLSLILLLLSLPLISFPINAQTADDAFCEKFPLNSRCQEESAVNEDNSAPNDSRDNQIVDLLTIDEVERYLKELGYIDVTRNNNNSLNFLMQGRPCSVFIASNGKGMSLFSYYPQDEKTTLEAINDWNKSLRYSFAYLYTTTKNDELVVLETNLTVTGGVTESRIKSFFVLHSDYQAFFGRYLSEL</sequence>